<dbReference type="PANTHER" id="PTHR48182:SF3">
    <property type="entry name" value="DUF676 DOMAIN-CONTAINING PROTEIN"/>
    <property type="match status" value="1"/>
</dbReference>
<proteinExistence type="inferred from homology"/>
<sequence length="450" mass="50974">MSILMFTAVGFSYVVWAAVVSNSLFHRVWSFALLCSIVSANVLLTSPISTTTIPLAVFAILSVWLSFALSPIPGIWESLAEAPEPSEWDHKIIEVINPEPEIGTQDGPLQSNILADIVAVHDLGTNPRTTWQSPKASKQDGEESPSSKPMWLRDFLPREKGLNARVIIFNHNSAWETHALNKSLHDHGGDLLFALRRVRQTDEEKQRPIVFIGHGFGGLIIKQALVSTGEDTTDEFCSNIRQQAQGFVFLGTPHRGTSFSLRWKLVSLFGFWRGSSTSLLEVVEPGSSINQLLHDSFMSFLRGYRRLDRTLCVFESMKESFYGFPLTHVVDKDSAIIDGSRRVGFETQHHGIQRFLSQYDENYQHILFWIRKWIQESNQDSLCEITDSHTRTERTHGLYITVNTEESLGAKAHAQQACLQSMAFVKMDQRENSLREDQAHENMRLVMIQQ</sequence>
<dbReference type="AlphaFoldDB" id="A0AAV9U6C1"/>
<evidence type="ECO:0000259" key="3">
    <source>
        <dbReference type="Pfam" id="PF05057"/>
    </source>
</evidence>
<dbReference type="InterPro" id="IPR007751">
    <property type="entry name" value="DUF676_lipase-like"/>
</dbReference>
<feature type="region of interest" description="Disordered" evidence="2">
    <location>
        <begin position="126"/>
        <end position="150"/>
    </location>
</feature>
<protein>
    <recommendedName>
        <fullName evidence="3">DUF676 domain-containing protein</fullName>
    </recommendedName>
</protein>
<dbReference type="Proteomes" id="UP001375240">
    <property type="component" value="Unassembled WGS sequence"/>
</dbReference>
<feature type="domain" description="DUF676" evidence="3">
    <location>
        <begin position="195"/>
        <end position="263"/>
    </location>
</feature>
<dbReference type="SUPFAM" id="SSF53474">
    <property type="entry name" value="alpha/beta-Hydrolases"/>
    <property type="match status" value="1"/>
</dbReference>
<accession>A0AAV9U6C1</accession>
<dbReference type="Gene3D" id="3.40.50.1820">
    <property type="entry name" value="alpha/beta hydrolase"/>
    <property type="match status" value="1"/>
</dbReference>
<keyword evidence="5" id="KW-1185">Reference proteome</keyword>
<evidence type="ECO:0000313" key="4">
    <source>
        <dbReference type="EMBL" id="KAK6336188.1"/>
    </source>
</evidence>
<evidence type="ECO:0000256" key="2">
    <source>
        <dbReference type="SAM" id="MobiDB-lite"/>
    </source>
</evidence>
<organism evidence="4 5">
    <name type="scientific">Orbilia brochopaga</name>
    <dbReference type="NCBI Taxonomy" id="3140254"/>
    <lineage>
        <taxon>Eukaryota</taxon>
        <taxon>Fungi</taxon>
        <taxon>Dikarya</taxon>
        <taxon>Ascomycota</taxon>
        <taxon>Pezizomycotina</taxon>
        <taxon>Orbiliomycetes</taxon>
        <taxon>Orbiliales</taxon>
        <taxon>Orbiliaceae</taxon>
        <taxon>Orbilia</taxon>
    </lineage>
</organism>
<comment type="caution">
    <text evidence="4">The sequence shown here is derived from an EMBL/GenBank/DDBJ whole genome shotgun (WGS) entry which is preliminary data.</text>
</comment>
<gene>
    <name evidence="4" type="ORF">TWF696_001751</name>
</gene>
<dbReference type="EMBL" id="JAVHNQ010000011">
    <property type="protein sequence ID" value="KAK6336188.1"/>
    <property type="molecule type" value="Genomic_DNA"/>
</dbReference>
<reference evidence="4 5" key="1">
    <citation type="submission" date="2019-10" db="EMBL/GenBank/DDBJ databases">
        <authorList>
            <person name="Palmer J.M."/>
        </authorList>
    </citation>
    <scope>NUCLEOTIDE SEQUENCE [LARGE SCALE GENOMIC DNA]</scope>
    <source>
        <strain evidence="4 5">TWF696</strain>
    </source>
</reference>
<name>A0AAV9U6C1_9PEZI</name>
<dbReference type="InterPro" id="IPR052374">
    <property type="entry name" value="SERAC1"/>
</dbReference>
<comment type="similarity">
    <text evidence="1">Belongs to the putative lipase ROG1 family.</text>
</comment>
<evidence type="ECO:0000256" key="1">
    <source>
        <dbReference type="ARBA" id="ARBA00007920"/>
    </source>
</evidence>
<dbReference type="InterPro" id="IPR029058">
    <property type="entry name" value="AB_hydrolase_fold"/>
</dbReference>
<dbReference type="PANTHER" id="PTHR48182">
    <property type="entry name" value="PROTEIN SERAC1"/>
    <property type="match status" value="1"/>
</dbReference>
<dbReference type="Pfam" id="PF05057">
    <property type="entry name" value="DUF676"/>
    <property type="match status" value="1"/>
</dbReference>
<evidence type="ECO:0000313" key="5">
    <source>
        <dbReference type="Proteomes" id="UP001375240"/>
    </source>
</evidence>
<feature type="compositionally biased region" description="Polar residues" evidence="2">
    <location>
        <begin position="126"/>
        <end position="136"/>
    </location>
</feature>